<feature type="transmembrane region" description="Helical" evidence="6">
    <location>
        <begin position="84"/>
        <end position="108"/>
    </location>
</feature>
<evidence type="ECO:0000313" key="8">
    <source>
        <dbReference type="Proteomes" id="UP000279562"/>
    </source>
</evidence>
<evidence type="ECO:0000256" key="1">
    <source>
        <dbReference type="ARBA" id="ARBA00004651"/>
    </source>
</evidence>
<evidence type="ECO:0008006" key="9">
    <source>
        <dbReference type="Google" id="ProtNLM"/>
    </source>
</evidence>
<sequence>MLKDSLFITLIQLVGVILGFLSIYLVAGEMGPEVYSLVGIYGVVSGVVLTFSHLGVETTMMREALYWIENGDEEKVREYTTQSILSRFIGFVILLPFVAAYLLFLYVWKYNSTYGLILVSFYFGACANALIDSMSLIVRSKGDFVFSQFARTINNSVSKFIAIFLYLKFGSEIYLYFYCLIPVPLLFIFYFKLRGFFSLKYLDFKGTFKKIKESKNLWLKSYVDYFSANADSLLVSIIFPSSIMGIYTLYKNLESVAKVFIEGFFDVLTQKMVQFKGNLMRLAAMERKINIVRWTAILFIIVGACVFLSNPAYFVNLCNLAKYDSADLVISTIFIISVLYLIGKNEINLISLMGTSRLILFYGIAIAIVTLLSYVCVVFMPSVSGLMLQRVLIYFMTSAIAIYIFRKNRDQFYSSINK</sequence>
<keyword evidence="4 6" id="KW-1133">Transmembrane helix</keyword>
<feature type="transmembrane region" description="Helical" evidence="6">
    <location>
        <begin position="291"/>
        <end position="313"/>
    </location>
</feature>
<feature type="transmembrane region" description="Helical" evidence="6">
    <location>
        <begin position="325"/>
        <end position="343"/>
    </location>
</feature>
<dbReference type="PANTHER" id="PTHR30250:SF11">
    <property type="entry name" value="O-ANTIGEN TRANSPORTER-RELATED"/>
    <property type="match status" value="1"/>
</dbReference>
<proteinExistence type="predicted"/>
<feature type="transmembrane region" description="Helical" evidence="6">
    <location>
        <begin position="359"/>
        <end position="380"/>
    </location>
</feature>
<dbReference type="PANTHER" id="PTHR30250">
    <property type="entry name" value="PST FAMILY PREDICTED COLANIC ACID TRANSPORTER"/>
    <property type="match status" value="1"/>
</dbReference>
<feature type="transmembrane region" description="Helical" evidence="6">
    <location>
        <begin position="173"/>
        <end position="191"/>
    </location>
</feature>
<dbReference type="Proteomes" id="UP000279562">
    <property type="component" value="Unassembled WGS sequence"/>
</dbReference>
<evidence type="ECO:0000256" key="5">
    <source>
        <dbReference type="ARBA" id="ARBA00023136"/>
    </source>
</evidence>
<dbReference type="InterPro" id="IPR002797">
    <property type="entry name" value="Polysacc_synth"/>
</dbReference>
<evidence type="ECO:0000256" key="4">
    <source>
        <dbReference type="ARBA" id="ARBA00022989"/>
    </source>
</evidence>
<keyword evidence="2" id="KW-1003">Cell membrane</keyword>
<gene>
    <name evidence="7" type="ORF">EII33_10265</name>
</gene>
<evidence type="ECO:0000256" key="2">
    <source>
        <dbReference type="ARBA" id="ARBA00022475"/>
    </source>
</evidence>
<dbReference type="EMBL" id="RQYF01000054">
    <property type="protein sequence ID" value="RRD89320.1"/>
    <property type="molecule type" value="Genomic_DNA"/>
</dbReference>
<feature type="transmembrane region" description="Helical" evidence="6">
    <location>
        <begin position="34"/>
        <end position="56"/>
    </location>
</feature>
<evidence type="ECO:0000313" key="7">
    <source>
        <dbReference type="EMBL" id="RRD89320.1"/>
    </source>
</evidence>
<organism evidence="7 8">
    <name type="scientific">Prevotella heparinolytica</name>
    <dbReference type="NCBI Taxonomy" id="28113"/>
    <lineage>
        <taxon>Bacteria</taxon>
        <taxon>Pseudomonadati</taxon>
        <taxon>Bacteroidota</taxon>
        <taxon>Bacteroidia</taxon>
        <taxon>Bacteroidales</taxon>
        <taxon>Bacteroidaceae</taxon>
        <taxon>Bacteroides</taxon>
    </lineage>
</organism>
<comment type="subcellular location">
    <subcellularLocation>
        <location evidence="1">Cell membrane</location>
        <topology evidence="1">Multi-pass membrane protein</topology>
    </subcellularLocation>
</comment>
<dbReference type="Pfam" id="PF01943">
    <property type="entry name" value="Polysacc_synt"/>
    <property type="match status" value="1"/>
</dbReference>
<feature type="transmembrane region" description="Helical" evidence="6">
    <location>
        <begin position="386"/>
        <end position="405"/>
    </location>
</feature>
<feature type="transmembrane region" description="Helical" evidence="6">
    <location>
        <begin position="114"/>
        <end position="137"/>
    </location>
</feature>
<keyword evidence="8" id="KW-1185">Reference proteome</keyword>
<name>A0A3P2A518_9BACE</name>
<protein>
    <recommendedName>
        <fullName evidence="9">Polysaccharide biosynthesis protein</fullName>
    </recommendedName>
</protein>
<keyword evidence="3 6" id="KW-0812">Transmembrane</keyword>
<comment type="caution">
    <text evidence="7">The sequence shown here is derived from an EMBL/GenBank/DDBJ whole genome shotgun (WGS) entry which is preliminary data.</text>
</comment>
<evidence type="ECO:0000256" key="3">
    <source>
        <dbReference type="ARBA" id="ARBA00022692"/>
    </source>
</evidence>
<feature type="transmembrane region" description="Helical" evidence="6">
    <location>
        <begin position="7"/>
        <end position="28"/>
    </location>
</feature>
<dbReference type="GO" id="GO:0005886">
    <property type="term" value="C:plasma membrane"/>
    <property type="evidence" value="ECO:0007669"/>
    <property type="project" value="UniProtKB-SubCell"/>
</dbReference>
<dbReference type="RefSeq" id="WP_125239629.1">
    <property type="nucleotide sequence ID" value="NZ_RQYF01000054.1"/>
</dbReference>
<dbReference type="InterPro" id="IPR050833">
    <property type="entry name" value="Poly_Biosynth_Transport"/>
</dbReference>
<reference evidence="7 8" key="1">
    <citation type="submission" date="2018-11" db="EMBL/GenBank/DDBJ databases">
        <title>Genomes From Bacteria Associated with the Canine Oral Cavity: a Test Case for Automated Genome-Based Taxonomic Assignment.</title>
        <authorList>
            <person name="Coil D.A."/>
            <person name="Jospin G."/>
            <person name="Darling A.E."/>
            <person name="Wallis C."/>
            <person name="Davis I.J."/>
            <person name="Harris S."/>
            <person name="Eisen J.A."/>
            <person name="Holcombe L.J."/>
            <person name="O'Flynn C."/>
        </authorList>
    </citation>
    <scope>NUCLEOTIDE SEQUENCE [LARGE SCALE GENOMIC DNA]</scope>
    <source>
        <strain evidence="7 8">OH1047_COT-310</strain>
    </source>
</reference>
<evidence type="ECO:0000256" key="6">
    <source>
        <dbReference type="SAM" id="Phobius"/>
    </source>
</evidence>
<dbReference type="AlphaFoldDB" id="A0A3P2A518"/>
<keyword evidence="5 6" id="KW-0472">Membrane</keyword>
<accession>A0A3P2A518</accession>